<protein>
    <submittedName>
        <fullName evidence="1">Uncharacterized protein</fullName>
    </submittedName>
</protein>
<reference evidence="1 4" key="2">
    <citation type="journal article" date="2012" name="J. Bacteriol.">
        <title>Complete Genome Sequence of Helicobacter cinaedi Type Strain ATCC BAA-847.</title>
        <authorList>
            <person name="Miyoshi-Akiyama T."/>
            <person name="Takeshita N."/>
            <person name="Ohmagari N."/>
            <person name="Kirikae T."/>
        </authorList>
    </citation>
    <scope>NUCLEOTIDE SEQUENCE [LARGE SCALE GENOMIC DNA]</scope>
    <source>
        <strain evidence="1 4">ATCC BAA-847</strain>
    </source>
</reference>
<dbReference type="RefSeq" id="WP_002956406.1">
    <property type="nucleotide sequence ID" value="NC_020555.1"/>
</dbReference>
<dbReference type="KEGG" id="hcb:HCBAA847_0761"/>
<dbReference type="EMBL" id="DS990392">
    <property type="protein sequence ID" value="EFR46546.1"/>
    <property type="molecule type" value="Genomic_DNA"/>
</dbReference>
<dbReference type="AlphaFoldDB" id="A0AAI8MMG8"/>
<keyword evidence="3" id="KW-1185">Reference proteome</keyword>
<proteinExistence type="predicted"/>
<reference evidence="2" key="1">
    <citation type="submission" date="2008-08" db="EMBL/GenBank/DDBJ databases">
        <title>Annotation of Helicobacter cinaedi strain CCUG 18818.</title>
        <authorList>
            <consortium name="The Broad Institute Genome Sequencing Platform"/>
            <person name="Fox J.G."/>
            <person name="Shen Z."/>
            <person name="Charoenlap N."/>
            <person name="Schauer D.B."/>
            <person name="Ward D."/>
            <person name="Mehta T."/>
            <person name="Young S."/>
            <person name="Jaffe D."/>
            <person name="Gnerre S."/>
            <person name="Berlin A."/>
            <person name="Heiman D."/>
            <person name="Hepburn T."/>
            <person name="Shea T."/>
            <person name="Sykes S."/>
            <person name="Alvarado L."/>
            <person name="Kodira C."/>
            <person name="Borodovsky M."/>
            <person name="Lander E."/>
            <person name="Galagan J."/>
            <person name="Nusbaum C."/>
            <person name="Birren B."/>
        </authorList>
    </citation>
    <scope>NUCLEOTIDE SEQUENCE</scope>
    <source>
        <strain evidence="2">CCUG 18818</strain>
    </source>
</reference>
<sequence>MKKPIVYVVHCIDTEGPLYQSTQAICELLQSTFKIKVSSQDEILALQKGDFSHLAGGGATLDSKAKEAIQTFLDPHLLHSHGSWEQIDVMLESITAPAFRNVLLDSFGGGWIYNWFCMDHTGFDGYNPRRRDAGYHNIFDHYAGLKSVTDYDHLSFHYHPLPFIADYHASGTRFWGSNITEILSRRLIDRHFFPSTFRPGFHTERPDSHFFLEQWIPFDYANQSTKGLDTNQPDCGDGRFGDWRRATTEWEVYHPSHDDYQVKGSCRRYIARCLNMYARLRCITQDDVNDAFQRALKTNDDVILAFDCHDYRDMSFEVNLLRDMIKNASLAYPQVHFKYEKADVAMRAVLKLDKKPLNLRLEYDFSHNKLHIQTDSNIFGPQPFLAIKTTQGQYFHDNFDFYQPYHWTYTFDRNTIPPQAIEKIGVASNTNAGVTELIVWDKATNTQSKTTLNNA</sequence>
<evidence type="ECO:0000313" key="1">
    <source>
        <dbReference type="EMBL" id="BAM31999.1"/>
    </source>
</evidence>
<evidence type="ECO:0000313" key="3">
    <source>
        <dbReference type="Proteomes" id="UP000005755"/>
    </source>
</evidence>
<reference evidence="1" key="3">
    <citation type="submission" date="2012-07" db="EMBL/GenBank/DDBJ databases">
        <authorList>
            <person name="Akiyama T."/>
            <person name="Takeshita N."/>
            <person name="Ohmagari N."/>
            <person name="Kirikae T."/>
        </authorList>
    </citation>
    <scope>NUCLEOTIDE SEQUENCE</scope>
    <source>
        <strain evidence="1">ATCC BAA-847</strain>
    </source>
</reference>
<reference evidence="3" key="4">
    <citation type="journal article" date="2014" name="Genome Announc.">
        <title>Draft genome sequences of six enterohepatic helicobacter species isolated from humans and one from rhesus macaques.</title>
        <authorList>
            <person name="Shen Z."/>
            <person name="Sheh A."/>
            <person name="Young S.K."/>
            <person name="Abouelliel A."/>
            <person name="Ward D.V."/>
            <person name="Earl A.M."/>
            <person name="Fox J.G."/>
        </authorList>
    </citation>
    <scope>NUCLEOTIDE SEQUENCE [LARGE SCALE GENOMIC DNA]</scope>
    <source>
        <strain evidence="3">CCUG 18818</strain>
    </source>
</reference>
<gene>
    <name evidence="1" type="ORF">HCBAA847_0761</name>
    <name evidence="2" type="ORF">HCCG_01093</name>
</gene>
<organism evidence="1 4">
    <name type="scientific">Helicobacter cinaedi CCUG 18818 = ATCC BAA-847</name>
    <dbReference type="NCBI Taxonomy" id="537971"/>
    <lineage>
        <taxon>Bacteria</taxon>
        <taxon>Pseudomonadati</taxon>
        <taxon>Campylobacterota</taxon>
        <taxon>Epsilonproteobacteria</taxon>
        <taxon>Campylobacterales</taxon>
        <taxon>Helicobacteraceae</taxon>
        <taxon>Helicobacter</taxon>
    </lineage>
</organism>
<accession>A0AAI8MMG8</accession>
<name>A0AAI8MMG8_9HELI</name>
<dbReference type="EMBL" id="AP012492">
    <property type="protein sequence ID" value="BAM31999.1"/>
    <property type="molecule type" value="Genomic_DNA"/>
</dbReference>
<evidence type="ECO:0000313" key="4">
    <source>
        <dbReference type="Proteomes" id="UP000006036"/>
    </source>
</evidence>
<dbReference type="Proteomes" id="UP000006036">
    <property type="component" value="Chromosome 1"/>
</dbReference>
<evidence type="ECO:0000313" key="2">
    <source>
        <dbReference type="EMBL" id="EFR46546.1"/>
    </source>
</evidence>
<dbReference type="Proteomes" id="UP000005755">
    <property type="component" value="Unassembled WGS sequence"/>
</dbReference>